<protein>
    <submittedName>
        <fullName evidence="1">Uncharacterized protein</fullName>
    </submittedName>
</protein>
<organism evidence="1 2">
    <name type="scientific">Sphingomonas guangdongensis</name>
    <dbReference type="NCBI Taxonomy" id="1141890"/>
    <lineage>
        <taxon>Bacteria</taxon>
        <taxon>Pseudomonadati</taxon>
        <taxon>Pseudomonadota</taxon>
        <taxon>Alphaproteobacteria</taxon>
        <taxon>Sphingomonadales</taxon>
        <taxon>Sphingomonadaceae</taxon>
        <taxon>Sphingomonas</taxon>
    </lineage>
</organism>
<sequence>MREFLERPASRPVLQQPGMHMRVNAPTWPAAGPQVEYEPRIVDDDAAEPGRAEAHPCQKSLDPR</sequence>
<accession>A0A285R6P6</accession>
<keyword evidence="2" id="KW-1185">Reference proteome</keyword>
<reference evidence="1 2" key="1">
    <citation type="submission" date="2017-07" db="EMBL/GenBank/DDBJ databases">
        <authorList>
            <person name="Sun Z.S."/>
            <person name="Albrecht U."/>
            <person name="Echele G."/>
            <person name="Lee C.C."/>
        </authorList>
    </citation>
    <scope>NUCLEOTIDE SEQUENCE [LARGE SCALE GENOMIC DNA]</scope>
    <source>
        <strain evidence="1 2">CGMCC 1.12672</strain>
    </source>
</reference>
<evidence type="ECO:0000313" key="1">
    <source>
        <dbReference type="EMBL" id="SOB88027.1"/>
    </source>
</evidence>
<gene>
    <name evidence="1" type="ORF">SAMN06297144_3165</name>
</gene>
<dbReference type="Proteomes" id="UP000219494">
    <property type="component" value="Unassembled WGS sequence"/>
</dbReference>
<evidence type="ECO:0000313" key="2">
    <source>
        <dbReference type="Proteomes" id="UP000219494"/>
    </source>
</evidence>
<name>A0A285R6P6_9SPHN</name>
<dbReference type="EMBL" id="OBMI01000003">
    <property type="protein sequence ID" value="SOB88027.1"/>
    <property type="molecule type" value="Genomic_DNA"/>
</dbReference>
<dbReference type="AlphaFoldDB" id="A0A285R6P6"/>
<proteinExistence type="predicted"/>